<dbReference type="AlphaFoldDB" id="A0A849P360"/>
<evidence type="ECO:0000313" key="3">
    <source>
        <dbReference type="Proteomes" id="UP000537862"/>
    </source>
</evidence>
<dbReference type="RefSeq" id="WP_171680784.1">
    <property type="nucleotide sequence ID" value="NZ_JABGBN010000006.1"/>
</dbReference>
<name>A0A849P360_9BURK</name>
<comment type="caution">
    <text evidence="2">The sequence shown here is derived from an EMBL/GenBank/DDBJ whole genome shotgun (WGS) entry which is preliminary data.</text>
</comment>
<dbReference type="Proteomes" id="UP000537862">
    <property type="component" value="Unassembled WGS sequence"/>
</dbReference>
<organism evidence="2 3">
    <name type="scientific">Pelistega suis</name>
    <dbReference type="NCBI Taxonomy" id="1631957"/>
    <lineage>
        <taxon>Bacteria</taxon>
        <taxon>Pseudomonadati</taxon>
        <taxon>Pseudomonadota</taxon>
        <taxon>Betaproteobacteria</taxon>
        <taxon>Burkholderiales</taxon>
        <taxon>Alcaligenaceae</taxon>
        <taxon>Pelistega</taxon>
    </lineage>
</organism>
<gene>
    <name evidence="2" type="ORF">HKX39_07930</name>
</gene>
<proteinExistence type="inferred from homology"/>
<comment type="similarity">
    <text evidence="1">Belongs to the UPF0751 family.</text>
</comment>
<keyword evidence="3" id="KW-1185">Reference proteome</keyword>
<dbReference type="EMBL" id="JABGBN010000006">
    <property type="protein sequence ID" value="NOL52089.1"/>
    <property type="molecule type" value="Genomic_DNA"/>
</dbReference>
<accession>A0A849P360</accession>
<dbReference type="InterPro" id="IPR016772">
    <property type="entry name" value="UCP020408"/>
</dbReference>
<sequence length="109" mass="12037">MDLSMNAVVVGADRLGNLPDVLKAHNIKINKHITGRDPAHQKKNLSLPSGTQLLILLTDFLGHNVMRSFRTAAEKQNIPIVACKRSVCSMQQALEQCPQVCANCPHKRK</sequence>
<dbReference type="Pfam" id="PF10087">
    <property type="entry name" value="DUF2325"/>
    <property type="match status" value="1"/>
</dbReference>
<protein>
    <submittedName>
        <fullName evidence="2">DUF2325 domain-containing protein</fullName>
    </submittedName>
</protein>
<evidence type="ECO:0000256" key="1">
    <source>
        <dbReference type="ARBA" id="ARBA00007189"/>
    </source>
</evidence>
<reference evidence="2 3" key="1">
    <citation type="submission" date="2020-05" db="EMBL/GenBank/DDBJ databases">
        <authorList>
            <person name="Niu N."/>
        </authorList>
    </citation>
    <scope>NUCLEOTIDE SEQUENCE [LARGE SCALE GENOMIC DNA]</scope>
    <source>
        <strain evidence="2 3">3340-03</strain>
    </source>
</reference>
<evidence type="ECO:0000313" key="2">
    <source>
        <dbReference type="EMBL" id="NOL52089.1"/>
    </source>
</evidence>
<dbReference type="PIRSF" id="PIRSF020408">
    <property type="entry name" value="UCP020408"/>
    <property type="match status" value="1"/>
</dbReference>